<accession>A0A850NSG5</accession>
<sequence length="660" mass="72875">MVYIPGQDRTETESCRVNRPAVAVAALCLLAALPARAAPAFPDTVQTGTDIPSKFTLPAGAQDYDRREVMVPMRDGVKLFTVIWVPKGAHDAPMILTRTPYDAAHRMRDLHAAKLVDALPQGDDVFARAGYIRVFQDIRGKYGSEGDYVMTRPPIGPLNPTRTDETTDAYDTVEWLAKNVKESNGRVGMLGSSYEGFTVSMALLGPSPHLMAASPESPMVDGWMGDDWYHYGAFRTPNLDYFTGQMAARGKGVEIPRPYRDDYSNMLAWGSVAGEAAAGGLDQLPFWHRMLAHPAYDAFWQGQALDHLAVEHPSKVPTLWLQGIWDQEDMWGAIHTFLALRKSGHLDNNHLVMGPWRHSQVNYDGSSLGALHWAGDTAEDYRAHVLLPFFNQYLKPGSPKADIPRVLIYNTAEDHWDRFSDWPTRCLDACGGNLGKPAYLLSGFSIGFTAPGAAPGAPDGADSYVSDPAHPVPYRPRPVVASDRPGWQTWLVQDQRFVDGRPDVLSYSTGVLDHPLHLSGQPVADLWVATTGADADWVVKIIDVYPGQNPSDPDMAGFELPLSLDIFRGRYHASFEHPAPLKPGEPTRTRFSLPAINHVIEPGHRLMIQIQSSLFPLYDRNPQGWVDNILTAKPADFRPATQTILHDSAHASAVWLPIVD</sequence>
<feature type="domain" description="Xaa-Pro dipeptidyl-peptidase C-terminal" evidence="3">
    <location>
        <begin position="387"/>
        <end position="655"/>
    </location>
</feature>
<dbReference type="InterPro" id="IPR013736">
    <property type="entry name" value="Xaa-Pro_dipept_C"/>
</dbReference>
<dbReference type="Pfam" id="PF02129">
    <property type="entry name" value="Peptidase_S15"/>
    <property type="match status" value="1"/>
</dbReference>
<dbReference type="GO" id="GO:0008239">
    <property type="term" value="F:dipeptidyl-peptidase activity"/>
    <property type="evidence" value="ECO:0007669"/>
    <property type="project" value="InterPro"/>
</dbReference>
<dbReference type="SMART" id="SM00939">
    <property type="entry name" value="PepX_C"/>
    <property type="match status" value="1"/>
</dbReference>
<evidence type="ECO:0000313" key="4">
    <source>
        <dbReference type="EMBL" id="NVN30332.1"/>
    </source>
</evidence>
<reference evidence="4 5" key="1">
    <citation type="submission" date="2020-06" db="EMBL/GenBank/DDBJ databases">
        <title>Description of novel acetic acid bacteria.</title>
        <authorList>
            <person name="Sombolestani A."/>
        </authorList>
    </citation>
    <scope>NUCLEOTIDE SEQUENCE [LARGE SCALE GENOMIC DNA]</scope>
    <source>
        <strain evidence="4 5">LMG 26838</strain>
    </source>
</reference>
<comment type="caution">
    <text evidence="4">The sequence shown here is derived from an EMBL/GenBank/DDBJ whole genome shotgun (WGS) entry which is preliminary data.</text>
</comment>
<protein>
    <submittedName>
        <fullName evidence="4">CocE/NonD family hydrolase</fullName>
    </submittedName>
</protein>
<keyword evidence="1 4" id="KW-0378">Hydrolase</keyword>
<dbReference type="RefSeq" id="WP_176623782.1">
    <property type="nucleotide sequence ID" value="NZ_JABXXQ010000135.1"/>
</dbReference>
<dbReference type="InterPro" id="IPR008979">
    <property type="entry name" value="Galactose-bd-like_sf"/>
</dbReference>
<evidence type="ECO:0000256" key="1">
    <source>
        <dbReference type="ARBA" id="ARBA00022801"/>
    </source>
</evidence>
<dbReference type="AlphaFoldDB" id="A0A850NSG5"/>
<dbReference type="InterPro" id="IPR029058">
    <property type="entry name" value="AB_hydrolase_fold"/>
</dbReference>
<dbReference type="SUPFAM" id="SSF53474">
    <property type="entry name" value="alpha/beta-Hydrolases"/>
    <property type="match status" value="1"/>
</dbReference>
<evidence type="ECO:0000256" key="2">
    <source>
        <dbReference type="SAM" id="SignalP"/>
    </source>
</evidence>
<dbReference type="NCBIfam" id="TIGR00976">
    <property type="entry name" value="CocE_NonD"/>
    <property type="match status" value="1"/>
</dbReference>
<feature type="signal peptide" evidence="2">
    <location>
        <begin position="1"/>
        <end position="37"/>
    </location>
</feature>
<dbReference type="Proteomes" id="UP000565205">
    <property type="component" value="Unassembled WGS sequence"/>
</dbReference>
<dbReference type="InterPro" id="IPR005674">
    <property type="entry name" value="CocE/Ser_esterase"/>
</dbReference>
<dbReference type="Gene3D" id="1.10.3020.10">
    <property type="entry name" value="alpha-amino acid ester hydrolase ( Helical cap domain)"/>
    <property type="match status" value="1"/>
</dbReference>
<keyword evidence="2" id="KW-0732">Signal</keyword>
<name>A0A850NSG5_9PROT</name>
<evidence type="ECO:0000313" key="5">
    <source>
        <dbReference type="Proteomes" id="UP000565205"/>
    </source>
</evidence>
<dbReference type="SUPFAM" id="SSF49785">
    <property type="entry name" value="Galactose-binding domain-like"/>
    <property type="match status" value="1"/>
</dbReference>
<feature type="chain" id="PRO_5032534435" evidence="2">
    <location>
        <begin position="38"/>
        <end position="660"/>
    </location>
</feature>
<dbReference type="Pfam" id="PF08530">
    <property type="entry name" value="PepX_C"/>
    <property type="match status" value="1"/>
</dbReference>
<dbReference type="InterPro" id="IPR000383">
    <property type="entry name" value="Xaa-Pro-like_dom"/>
</dbReference>
<dbReference type="EMBL" id="JABXXQ010000135">
    <property type="protein sequence ID" value="NVN30332.1"/>
    <property type="molecule type" value="Genomic_DNA"/>
</dbReference>
<evidence type="ECO:0000259" key="3">
    <source>
        <dbReference type="SMART" id="SM00939"/>
    </source>
</evidence>
<organism evidence="4 5">
    <name type="scientific">Endobacter medicaginis</name>
    <dbReference type="NCBI Taxonomy" id="1181271"/>
    <lineage>
        <taxon>Bacteria</taxon>
        <taxon>Pseudomonadati</taxon>
        <taxon>Pseudomonadota</taxon>
        <taxon>Alphaproteobacteria</taxon>
        <taxon>Acetobacterales</taxon>
        <taxon>Acetobacteraceae</taxon>
        <taxon>Endobacter</taxon>
    </lineage>
</organism>
<gene>
    <name evidence="4" type="ORF">HUK83_08295</name>
</gene>
<dbReference type="Gene3D" id="2.60.120.260">
    <property type="entry name" value="Galactose-binding domain-like"/>
    <property type="match status" value="1"/>
</dbReference>
<dbReference type="Gene3D" id="3.40.50.1820">
    <property type="entry name" value="alpha/beta hydrolase"/>
    <property type="match status" value="1"/>
</dbReference>
<proteinExistence type="predicted"/>